<keyword evidence="1" id="KW-1133">Transmembrane helix</keyword>
<keyword evidence="1" id="KW-0812">Transmembrane</keyword>
<evidence type="ECO:0000256" key="1">
    <source>
        <dbReference type="SAM" id="Phobius"/>
    </source>
</evidence>
<keyword evidence="4" id="KW-1185">Reference proteome</keyword>
<dbReference type="AlphaFoldDB" id="A0A7X5ZTH0"/>
<gene>
    <name evidence="3" type="ORF">FHU38_005386</name>
</gene>
<feature type="domain" description="DUF4097" evidence="2">
    <location>
        <begin position="114"/>
        <end position="201"/>
    </location>
</feature>
<feature type="transmembrane region" description="Helical" evidence="1">
    <location>
        <begin position="6"/>
        <end position="26"/>
    </location>
</feature>
<dbReference type="Pfam" id="PF13349">
    <property type="entry name" value="DUF4097"/>
    <property type="match status" value="1"/>
</dbReference>
<name>A0A7X5ZTH0_9PSEU</name>
<evidence type="ECO:0000259" key="2">
    <source>
        <dbReference type="Pfam" id="PF13349"/>
    </source>
</evidence>
<reference evidence="3 4" key="1">
    <citation type="submission" date="2020-03" db="EMBL/GenBank/DDBJ databases">
        <title>Sequencing the genomes of 1000 actinobacteria strains.</title>
        <authorList>
            <person name="Klenk H.-P."/>
        </authorList>
    </citation>
    <scope>NUCLEOTIDE SEQUENCE [LARGE SCALE GENOMIC DNA]</scope>
    <source>
        <strain evidence="3 4">DSM 45685</strain>
    </source>
</reference>
<evidence type="ECO:0000313" key="4">
    <source>
        <dbReference type="Proteomes" id="UP000545493"/>
    </source>
</evidence>
<dbReference type="Proteomes" id="UP000545493">
    <property type="component" value="Unassembled WGS sequence"/>
</dbReference>
<comment type="caution">
    <text evidence="3">The sequence shown here is derived from an EMBL/GenBank/DDBJ whole genome shotgun (WGS) entry which is preliminary data.</text>
</comment>
<protein>
    <recommendedName>
        <fullName evidence="2">DUF4097 domain-containing protein</fullName>
    </recommendedName>
</protein>
<sequence>MSRGGLAVGGVALIGVGLAIGFGWLWPSSAERTDEVTGLVTDVAFDNDSGDVIVLGRDVRTTVIRQSFRYRGAGTDDPAFAMEGSTLKLHGCGSRCSVHYEVIVPRGTPVSGAVDSGDLELDSVGAVRVTADSGDIRLRLDRVAGVSAHADSGDIEVTVPSGSYRIVGDTDSGDREIGVATDPASERVLDLSTDSGDVTVRGR</sequence>
<keyword evidence="1" id="KW-0472">Membrane</keyword>
<organism evidence="3 4">
    <name type="scientific">Saccharomonospora amisosensis</name>
    <dbReference type="NCBI Taxonomy" id="1128677"/>
    <lineage>
        <taxon>Bacteria</taxon>
        <taxon>Bacillati</taxon>
        <taxon>Actinomycetota</taxon>
        <taxon>Actinomycetes</taxon>
        <taxon>Pseudonocardiales</taxon>
        <taxon>Pseudonocardiaceae</taxon>
        <taxon>Saccharomonospora</taxon>
    </lineage>
</organism>
<dbReference type="EMBL" id="JAAOYM010000003">
    <property type="protein sequence ID" value="NIJ14978.1"/>
    <property type="molecule type" value="Genomic_DNA"/>
</dbReference>
<dbReference type="InterPro" id="IPR025164">
    <property type="entry name" value="Toastrack_DUF4097"/>
</dbReference>
<evidence type="ECO:0000313" key="3">
    <source>
        <dbReference type="EMBL" id="NIJ14978.1"/>
    </source>
</evidence>
<proteinExistence type="predicted"/>
<dbReference type="RefSeq" id="WP_167177572.1">
    <property type="nucleotide sequence ID" value="NZ_JAAOYM010000003.1"/>
</dbReference>
<accession>A0A7X5ZTH0</accession>